<gene>
    <name evidence="3" type="ORF">EV671_1004117</name>
</gene>
<dbReference type="PANTHER" id="PTHR31956:SF1">
    <property type="entry name" value="NON-SPECIFIC PHOSPHOLIPASE C1"/>
    <property type="match status" value="1"/>
</dbReference>
<keyword evidence="2" id="KW-0732">Signal</keyword>
<sequence length="549" mass="57683">MRRFMLAPLALAAALATQAHAQSTPAGLDAIQTVVVIYAENRSFDNLFGTYPGANGLNTAAAKAIKQVDRDGSTVLPVLPPAWGGLTAAGQSPVVSQAQTTNVWPNAPFQIDSASNNFGYGTLSNAIITRDLYHRFFENQMQANGGHNNQFVAWGDSGGTVMGYFDGSKTALWALARQYTLADNFFQAAWGGSFLNHQYLICACAPTVPAATVAANGMSINTLTTPANGVPQLLAKTSQKASALNGATALTTGNIAPLDYFGAGDGYRAVNTMQPAFQPSGNKPVDNSGMNPLFANPAAATTLPPQTQTTIGDLLSNAGVGWAWYSGGWAAASANPYPYNSSTSSFGSSSTIYNANSFGTADATHGDFQAHHQPFNYYASMDPVAHPAERAAHLKDRADLYADAAAGALPAVTFYKPIGQQNQHPGYANVTDGDTEIVNTIRALQASPQWGHMVVVVTYDEFGGQFDHVAPPKGDLIGPGTRIPAMVISPFAKKGFVDHTTYDTASVLRLVTRRWALPVLPGLAARDAAVQAATGKPLGDLTNALTLAH</sequence>
<dbReference type="PANTHER" id="PTHR31956">
    <property type="entry name" value="NON-SPECIFIC PHOSPHOLIPASE C4-RELATED"/>
    <property type="match status" value="1"/>
</dbReference>
<feature type="chain" id="PRO_5020472520" evidence="2">
    <location>
        <begin position="22"/>
        <end position="549"/>
    </location>
</feature>
<protein>
    <submittedName>
        <fullName evidence="3">Acid phosphatase</fullName>
    </submittedName>
</protein>
<dbReference type="Gene3D" id="3.40.720.10">
    <property type="entry name" value="Alkaline Phosphatase, subunit A"/>
    <property type="match status" value="2"/>
</dbReference>
<dbReference type="GO" id="GO:0003993">
    <property type="term" value="F:acid phosphatase activity"/>
    <property type="evidence" value="ECO:0007669"/>
    <property type="project" value="InterPro"/>
</dbReference>
<dbReference type="EMBL" id="SMBU01000004">
    <property type="protein sequence ID" value="TCV02344.1"/>
    <property type="molecule type" value="Genomic_DNA"/>
</dbReference>
<evidence type="ECO:0000256" key="1">
    <source>
        <dbReference type="ARBA" id="ARBA00022801"/>
    </source>
</evidence>
<accession>A0A4R3VF66</accession>
<evidence type="ECO:0000313" key="4">
    <source>
        <dbReference type="Proteomes" id="UP000295110"/>
    </source>
</evidence>
<feature type="signal peptide" evidence="2">
    <location>
        <begin position="1"/>
        <end position="21"/>
    </location>
</feature>
<keyword evidence="4" id="KW-1185">Reference proteome</keyword>
<reference evidence="3 4" key="1">
    <citation type="submission" date="2019-03" db="EMBL/GenBank/DDBJ databases">
        <title>Genomic Encyclopedia of Type Strains, Phase IV (KMG-IV): sequencing the most valuable type-strain genomes for metagenomic binning, comparative biology and taxonomic classification.</title>
        <authorList>
            <person name="Goeker M."/>
        </authorList>
    </citation>
    <scope>NUCLEOTIDE SEQUENCE [LARGE SCALE GENOMIC DNA]</scope>
    <source>
        <strain evidence="3 4">DSM 654</strain>
    </source>
</reference>
<evidence type="ECO:0000313" key="3">
    <source>
        <dbReference type="EMBL" id="TCV02344.1"/>
    </source>
</evidence>
<dbReference type="AlphaFoldDB" id="A0A4R3VF66"/>
<dbReference type="Proteomes" id="UP000295110">
    <property type="component" value="Unassembled WGS sequence"/>
</dbReference>
<dbReference type="InterPro" id="IPR007312">
    <property type="entry name" value="Phosphoesterase"/>
</dbReference>
<dbReference type="InterPro" id="IPR017850">
    <property type="entry name" value="Alkaline_phosphatase_core_sf"/>
</dbReference>
<evidence type="ECO:0000256" key="2">
    <source>
        <dbReference type="SAM" id="SignalP"/>
    </source>
</evidence>
<dbReference type="NCBIfam" id="TIGR03397">
    <property type="entry name" value="acid_phos_Burk"/>
    <property type="match status" value="1"/>
</dbReference>
<proteinExistence type="predicted"/>
<name>A0A4R3VF66_ROSSA</name>
<dbReference type="InterPro" id="IPR017768">
    <property type="entry name" value="AcpA"/>
</dbReference>
<organism evidence="3 4">
    <name type="scientific">Roseateles saccharophilus</name>
    <name type="common">Pseudomonas saccharophila</name>
    <dbReference type="NCBI Taxonomy" id="304"/>
    <lineage>
        <taxon>Bacteria</taxon>
        <taxon>Pseudomonadati</taxon>
        <taxon>Pseudomonadota</taxon>
        <taxon>Betaproteobacteria</taxon>
        <taxon>Burkholderiales</taxon>
        <taxon>Sphaerotilaceae</taxon>
        <taxon>Roseateles</taxon>
    </lineage>
</organism>
<dbReference type="Pfam" id="PF04185">
    <property type="entry name" value="Phosphoesterase"/>
    <property type="match status" value="1"/>
</dbReference>
<dbReference type="SUPFAM" id="SSF53649">
    <property type="entry name" value="Alkaline phosphatase-like"/>
    <property type="match status" value="1"/>
</dbReference>
<keyword evidence="1" id="KW-0378">Hydrolase</keyword>
<dbReference type="CDD" id="cd16013">
    <property type="entry name" value="AcpA"/>
    <property type="match status" value="1"/>
</dbReference>
<comment type="caution">
    <text evidence="3">The sequence shown here is derived from an EMBL/GenBank/DDBJ whole genome shotgun (WGS) entry which is preliminary data.</text>
</comment>